<keyword evidence="2" id="KW-1185">Reference proteome</keyword>
<dbReference type="AlphaFoldDB" id="A0A9N7TKG7"/>
<dbReference type="Proteomes" id="UP001153269">
    <property type="component" value="Unassembled WGS sequence"/>
</dbReference>
<proteinExistence type="predicted"/>
<gene>
    <name evidence="1" type="ORF">PLEPLA_LOCUS1053</name>
</gene>
<reference evidence="1" key="1">
    <citation type="submission" date="2020-03" db="EMBL/GenBank/DDBJ databases">
        <authorList>
            <person name="Weist P."/>
        </authorList>
    </citation>
    <scope>NUCLEOTIDE SEQUENCE</scope>
</reference>
<accession>A0A9N7TKG7</accession>
<comment type="caution">
    <text evidence="1">The sequence shown here is derived from an EMBL/GenBank/DDBJ whole genome shotgun (WGS) entry which is preliminary data.</text>
</comment>
<evidence type="ECO:0000313" key="2">
    <source>
        <dbReference type="Proteomes" id="UP001153269"/>
    </source>
</evidence>
<dbReference type="EMBL" id="CADEAL010000050">
    <property type="protein sequence ID" value="CAB1413353.1"/>
    <property type="molecule type" value="Genomic_DNA"/>
</dbReference>
<organism evidence="1 2">
    <name type="scientific">Pleuronectes platessa</name>
    <name type="common">European plaice</name>
    <dbReference type="NCBI Taxonomy" id="8262"/>
    <lineage>
        <taxon>Eukaryota</taxon>
        <taxon>Metazoa</taxon>
        <taxon>Chordata</taxon>
        <taxon>Craniata</taxon>
        <taxon>Vertebrata</taxon>
        <taxon>Euteleostomi</taxon>
        <taxon>Actinopterygii</taxon>
        <taxon>Neopterygii</taxon>
        <taxon>Teleostei</taxon>
        <taxon>Neoteleostei</taxon>
        <taxon>Acanthomorphata</taxon>
        <taxon>Carangaria</taxon>
        <taxon>Pleuronectiformes</taxon>
        <taxon>Pleuronectoidei</taxon>
        <taxon>Pleuronectidae</taxon>
        <taxon>Pleuronectes</taxon>
    </lineage>
</organism>
<name>A0A9N7TKG7_PLEPL</name>
<sequence>MSDPEKFVVLGPPGGMWRAVKKKGFSDVCRQVDGELTSIIPSITMTGCVCRDLILSLTRLAEGLTGPRGQRVRSLWVTDYYAEATEADSPGKKLDRSKSLSNCVRGTREESVHRHAVGPSFDVKQIGQFFSSSHGTRINQSASVWHARQEAHENCRITDLEMTARSSGLLCL</sequence>
<evidence type="ECO:0000313" key="1">
    <source>
        <dbReference type="EMBL" id="CAB1413353.1"/>
    </source>
</evidence>
<protein>
    <submittedName>
        <fullName evidence="1">Uncharacterized protein</fullName>
    </submittedName>
</protein>